<dbReference type="EMBL" id="BMAO01027745">
    <property type="protein sequence ID" value="GFR19384.1"/>
    <property type="molecule type" value="Genomic_DNA"/>
</dbReference>
<name>A0A8X6IC70_TRICU</name>
<evidence type="ECO:0000313" key="1">
    <source>
        <dbReference type="EMBL" id="GFR19384.1"/>
    </source>
</evidence>
<dbReference type="Proteomes" id="UP000887116">
    <property type="component" value="Unassembled WGS sequence"/>
</dbReference>
<keyword evidence="2" id="KW-1185">Reference proteome</keyword>
<accession>A0A8X6IC70</accession>
<sequence length="134" mass="15094">MPRVSAAAGLLSFGWAICPSGQGRLRRREERKARCLANGAYEGSKDFTIEVCTPLSALEGSFRTIVRHRQELSVYGLMLKVCERGEHPNLGYLLWEGGKERFQWVLRNQPIKNFENATTLLWPAGLNSEAGDWV</sequence>
<organism evidence="1 2">
    <name type="scientific">Trichonephila clavata</name>
    <name type="common">Joro spider</name>
    <name type="synonym">Nephila clavata</name>
    <dbReference type="NCBI Taxonomy" id="2740835"/>
    <lineage>
        <taxon>Eukaryota</taxon>
        <taxon>Metazoa</taxon>
        <taxon>Ecdysozoa</taxon>
        <taxon>Arthropoda</taxon>
        <taxon>Chelicerata</taxon>
        <taxon>Arachnida</taxon>
        <taxon>Araneae</taxon>
        <taxon>Araneomorphae</taxon>
        <taxon>Entelegynae</taxon>
        <taxon>Araneoidea</taxon>
        <taxon>Nephilidae</taxon>
        <taxon>Trichonephila</taxon>
    </lineage>
</organism>
<evidence type="ECO:0000313" key="2">
    <source>
        <dbReference type="Proteomes" id="UP000887116"/>
    </source>
</evidence>
<dbReference type="AlphaFoldDB" id="A0A8X6IC70"/>
<gene>
    <name evidence="1" type="ORF">TNCT_640661</name>
</gene>
<comment type="caution">
    <text evidence="1">The sequence shown here is derived from an EMBL/GenBank/DDBJ whole genome shotgun (WGS) entry which is preliminary data.</text>
</comment>
<proteinExistence type="predicted"/>
<reference evidence="1" key="1">
    <citation type="submission" date="2020-07" db="EMBL/GenBank/DDBJ databases">
        <title>Multicomponent nature underlies the extraordinary mechanical properties of spider dragline silk.</title>
        <authorList>
            <person name="Kono N."/>
            <person name="Nakamura H."/>
            <person name="Mori M."/>
            <person name="Yoshida Y."/>
            <person name="Ohtoshi R."/>
            <person name="Malay A.D."/>
            <person name="Moran D.A.P."/>
            <person name="Tomita M."/>
            <person name="Numata K."/>
            <person name="Arakawa K."/>
        </authorList>
    </citation>
    <scope>NUCLEOTIDE SEQUENCE</scope>
</reference>
<protein>
    <submittedName>
        <fullName evidence="1">Uncharacterized protein</fullName>
    </submittedName>
</protein>